<dbReference type="AlphaFoldDB" id="A0A0G4F4Y8"/>
<dbReference type="Gene3D" id="1.25.40.20">
    <property type="entry name" value="Ankyrin repeat-containing domain"/>
    <property type="match status" value="1"/>
</dbReference>
<dbReference type="InParanoid" id="A0A0G4F4Y8"/>
<dbReference type="SMART" id="SM00248">
    <property type="entry name" value="ANK"/>
    <property type="match status" value="5"/>
</dbReference>
<dbReference type="Pfam" id="PF12796">
    <property type="entry name" value="Ank_2"/>
    <property type="match status" value="2"/>
</dbReference>
<dbReference type="OrthoDB" id="539213at2759"/>
<dbReference type="STRING" id="1169540.A0A0G4F4Y8"/>
<evidence type="ECO:0000256" key="1">
    <source>
        <dbReference type="PROSITE-ProRule" id="PRU00023"/>
    </source>
</evidence>
<dbReference type="PhylomeDB" id="A0A0G4F4Y8"/>
<dbReference type="PROSITE" id="PS50297">
    <property type="entry name" value="ANK_REP_REGION"/>
    <property type="match status" value="2"/>
</dbReference>
<gene>
    <name evidence="2" type="ORF">Vbra_4143</name>
</gene>
<protein>
    <submittedName>
        <fullName evidence="2">Uncharacterized protein</fullName>
    </submittedName>
</protein>
<dbReference type="PANTHER" id="PTHR24121">
    <property type="entry name" value="NO MECHANORECEPTOR POTENTIAL C, ISOFORM D-RELATED"/>
    <property type="match status" value="1"/>
</dbReference>
<dbReference type="PROSITE" id="PS50088">
    <property type="entry name" value="ANK_REPEAT"/>
    <property type="match status" value="2"/>
</dbReference>
<feature type="repeat" description="ANK" evidence="1">
    <location>
        <begin position="451"/>
        <end position="477"/>
    </location>
</feature>
<evidence type="ECO:0000313" key="2">
    <source>
        <dbReference type="EMBL" id="CEM06995.1"/>
    </source>
</evidence>
<evidence type="ECO:0000313" key="3">
    <source>
        <dbReference type="Proteomes" id="UP000041254"/>
    </source>
</evidence>
<sequence>MASGVPLPKETSLDILNKANCEASVMLVPAGEPKRVRERLKKEEKKYDRKGIEMELTGEVCGVEVGAKPGFKWESGEEKEEEIDVEVEYAYFRLAKEWHKLDPGKKMTLHTISPCYISIFIDGSKHKAMDRMIHPNELRDENGIVLVRSNPPFVSYNEYFHQERNIEATGFRLHMYNLGSGTSDTVLTAVHGVGPGAKASVVLKTKTPAPRKEDEPVDNSQLWMDHTDPFCPEETFRLVSAAFPQSTLRVHKENKTLLLDTPTITTPQAREKGTASLEHWKMTGAALSKPLDLCQSFSACCKPSVSKDDEINTQKHTSGRRISATYGVASTLSCEGLPEHLMCVVNDTVVMKKIGCCDRTPHLWQAGEPIVIKGQTVPIDRKGAAHDADTTASEENKTIFEACAEGSEGDLKALIKFITKKRPQNGQEMLVKEIVERGGKHLIEKRTKVQEEPTPTHLAAKRGHVSVVNLLLKLGGDRLLTIQDKYGRTIAGVAAEEGQLAVLKAIVERKGVDFILSLESNGRTVFHDAAFGGHVSVLRQLVEWSGSPLALKIGNQHGLTPLHMAASGNRVEAMEYLLKEGGVTLLQKTNTFRNTSMHLACLQGHREAAICMVNKQGGRDLLKKTNKHGKTPIDLAKWRGHGDLATELESKG</sequence>
<keyword evidence="1" id="KW-0040">ANK repeat</keyword>
<keyword evidence="3" id="KW-1185">Reference proteome</keyword>
<dbReference type="InterPro" id="IPR002110">
    <property type="entry name" value="Ankyrin_rpt"/>
</dbReference>
<organism evidence="2 3">
    <name type="scientific">Vitrella brassicaformis (strain CCMP3155)</name>
    <dbReference type="NCBI Taxonomy" id="1169540"/>
    <lineage>
        <taxon>Eukaryota</taxon>
        <taxon>Sar</taxon>
        <taxon>Alveolata</taxon>
        <taxon>Colpodellida</taxon>
        <taxon>Vitrellaceae</taxon>
        <taxon>Vitrella</taxon>
    </lineage>
</organism>
<reference evidence="2 3" key="1">
    <citation type="submission" date="2014-11" db="EMBL/GenBank/DDBJ databases">
        <authorList>
            <person name="Zhu J."/>
            <person name="Qi W."/>
            <person name="Song R."/>
        </authorList>
    </citation>
    <scope>NUCLEOTIDE SEQUENCE [LARGE SCALE GENOMIC DNA]</scope>
</reference>
<dbReference type="PANTHER" id="PTHR24121:SF23">
    <property type="entry name" value="NO MECHANORECEPTOR POTENTIAL C, ISOFORM H"/>
    <property type="match status" value="1"/>
</dbReference>
<dbReference type="EMBL" id="CDMY01000374">
    <property type="protein sequence ID" value="CEM06995.1"/>
    <property type="molecule type" value="Genomic_DNA"/>
</dbReference>
<dbReference type="InterPro" id="IPR036770">
    <property type="entry name" value="Ankyrin_rpt-contain_sf"/>
</dbReference>
<dbReference type="Proteomes" id="UP000041254">
    <property type="component" value="Unassembled WGS sequence"/>
</dbReference>
<proteinExistence type="predicted"/>
<dbReference type="SUPFAM" id="SSF48403">
    <property type="entry name" value="Ankyrin repeat"/>
    <property type="match status" value="1"/>
</dbReference>
<dbReference type="VEuPathDB" id="CryptoDB:Vbra_4143"/>
<feature type="repeat" description="ANK" evidence="1">
    <location>
        <begin position="557"/>
        <end position="581"/>
    </location>
</feature>
<name>A0A0G4F4Y8_VITBC</name>
<accession>A0A0G4F4Y8</accession>